<dbReference type="KEGG" id="vg:77850547"/>
<accession>A0A5P8PHU9</accession>
<protein>
    <submittedName>
        <fullName evidence="1">Uncharacterized protein</fullName>
    </submittedName>
</protein>
<organism evidence="1 2">
    <name type="scientific">Bacillus phage 000TH010</name>
    <dbReference type="NCBI Taxonomy" id="2601652"/>
    <lineage>
        <taxon>Viruses</taxon>
        <taxon>Duplodnaviria</taxon>
        <taxon>Heunggongvirae</taxon>
        <taxon>Uroviricota</taxon>
        <taxon>Caudoviricetes</taxon>
        <taxon>Trautnerviridae</taxon>
        <taxon>Polsinellivirinae</taxon>
        <taxon>Rivavirus</taxon>
        <taxon>Rivavirus rv000TH010</taxon>
    </lineage>
</organism>
<dbReference type="EMBL" id="MN176219">
    <property type="protein sequence ID" value="QFR56225.1"/>
    <property type="molecule type" value="Genomic_DNA"/>
</dbReference>
<proteinExistence type="predicted"/>
<evidence type="ECO:0000313" key="2">
    <source>
        <dbReference type="Proteomes" id="UP000325623"/>
    </source>
</evidence>
<name>A0A5P8PHU9_9CAUD</name>
<reference evidence="1 2" key="1">
    <citation type="submission" date="2019-07" db="EMBL/GenBank/DDBJ databases">
        <authorList>
            <person name="Tomko B.E."/>
            <person name="Krukonis G.P."/>
            <person name="Delesalle V.A."/>
        </authorList>
    </citation>
    <scope>NUCLEOTIDE SEQUENCE [LARGE SCALE GENOMIC DNA]</scope>
</reference>
<keyword evidence="2" id="KW-1185">Reference proteome</keyword>
<evidence type="ECO:0000313" key="1">
    <source>
        <dbReference type="EMBL" id="QFR56225.1"/>
    </source>
</evidence>
<dbReference type="GeneID" id="77850547"/>
<gene>
    <name evidence="1" type="primary">12</name>
    <name evidence="1" type="ORF">000TH010_12</name>
</gene>
<dbReference type="Proteomes" id="UP000325623">
    <property type="component" value="Segment"/>
</dbReference>
<dbReference type="RefSeq" id="YP_010644323.1">
    <property type="nucleotide sequence ID" value="NC_070624.1"/>
</dbReference>
<sequence>MASGYGVSANPVKSNFTKGVDASVKVAVKNDNSYIAGPYLRLERLVSGKWFDQGYGSPNPLKPEQHDFDEWDLDDYFAKGGTYRFKAEAFQYDSKGNFVKSHGTFYTSTFLIK</sequence>